<dbReference type="InterPro" id="IPR016181">
    <property type="entry name" value="Acyl_CoA_acyltransferase"/>
</dbReference>
<evidence type="ECO:0000313" key="2">
    <source>
        <dbReference type="EMBL" id="GAA3132692.1"/>
    </source>
</evidence>
<dbReference type="Pfam" id="PF00583">
    <property type="entry name" value="Acetyltransf_1"/>
    <property type="match status" value="1"/>
</dbReference>
<dbReference type="PROSITE" id="PS51186">
    <property type="entry name" value="GNAT"/>
    <property type="match status" value="1"/>
</dbReference>
<reference evidence="3" key="1">
    <citation type="journal article" date="2019" name="Int. J. Syst. Evol. Microbiol.">
        <title>The Global Catalogue of Microorganisms (GCM) 10K type strain sequencing project: providing services to taxonomists for standard genome sequencing and annotation.</title>
        <authorList>
            <consortium name="The Broad Institute Genomics Platform"/>
            <consortium name="The Broad Institute Genome Sequencing Center for Infectious Disease"/>
            <person name="Wu L."/>
            <person name="Ma J."/>
        </authorList>
    </citation>
    <scope>NUCLEOTIDE SEQUENCE [LARGE SCALE GENOMIC DNA]</scope>
    <source>
        <strain evidence="3">JCM 9373</strain>
    </source>
</reference>
<dbReference type="Gene3D" id="3.40.630.30">
    <property type="match status" value="1"/>
</dbReference>
<protein>
    <recommendedName>
        <fullName evidence="1">N-acetyltransferase domain-containing protein</fullName>
    </recommendedName>
</protein>
<dbReference type="CDD" id="cd04301">
    <property type="entry name" value="NAT_SF"/>
    <property type="match status" value="1"/>
</dbReference>
<gene>
    <name evidence="2" type="ORF">GCM10010466_24120</name>
</gene>
<sequence>MRPRRDPAPAVSPAVPGVAAGVAAGREVEIRPVLADDGERMRAFLCGLSLHTQTLRFFTGLGRPGEGLVRALLRVDERRDVLLAVHGETVVGHVMGFDRDGGVEISVVVADEWQGRGIGSRLVRRLLHRAEARGAEAVGMDVLAENRKVLSMIRAWWPDAAMAVSAGTVEVVAQLRRRGRGDAAAADAV</sequence>
<evidence type="ECO:0000313" key="3">
    <source>
        <dbReference type="Proteomes" id="UP001500320"/>
    </source>
</evidence>
<proteinExistence type="predicted"/>
<dbReference type="SUPFAM" id="SSF55729">
    <property type="entry name" value="Acyl-CoA N-acyltransferases (Nat)"/>
    <property type="match status" value="1"/>
</dbReference>
<dbReference type="InterPro" id="IPR000182">
    <property type="entry name" value="GNAT_dom"/>
</dbReference>
<dbReference type="Proteomes" id="UP001500320">
    <property type="component" value="Unassembled WGS sequence"/>
</dbReference>
<feature type="domain" description="N-acetyltransferase" evidence="1">
    <location>
        <begin position="28"/>
        <end position="189"/>
    </location>
</feature>
<name>A0ABP6N0K6_9ACTN</name>
<keyword evidence="3" id="KW-1185">Reference proteome</keyword>
<comment type="caution">
    <text evidence="2">The sequence shown here is derived from an EMBL/GenBank/DDBJ whole genome shotgun (WGS) entry which is preliminary data.</text>
</comment>
<accession>A0ABP6N0K6</accession>
<dbReference type="EMBL" id="BAAAUT010000016">
    <property type="protein sequence ID" value="GAA3132692.1"/>
    <property type="molecule type" value="Genomic_DNA"/>
</dbReference>
<evidence type="ECO:0000259" key="1">
    <source>
        <dbReference type="PROSITE" id="PS51186"/>
    </source>
</evidence>
<organism evidence="2 3">
    <name type="scientific">Planomonospora alba</name>
    <dbReference type="NCBI Taxonomy" id="161354"/>
    <lineage>
        <taxon>Bacteria</taxon>
        <taxon>Bacillati</taxon>
        <taxon>Actinomycetota</taxon>
        <taxon>Actinomycetes</taxon>
        <taxon>Streptosporangiales</taxon>
        <taxon>Streptosporangiaceae</taxon>
        <taxon>Planomonospora</taxon>
    </lineage>
</organism>